<evidence type="ECO:0000256" key="1">
    <source>
        <dbReference type="ARBA" id="ARBA00001926"/>
    </source>
</evidence>
<keyword evidence="11" id="KW-0249">Electron transport</keyword>
<evidence type="ECO:0000256" key="9">
    <source>
        <dbReference type="ARBA" id="ARBA00022729"/>
    </source>
</evidence>
<evidence type="ECO:0000256" key="16">
    <source>
        <dbReference type="ARBA" id="ARBA00067067"/>
    </source>
</evidence>
<feature type="domain" description="Cytochrome c" evidence="23">
    <location>
        <begin position="68"/>
        <end position="147"/>
    </location>
</feature>
<comment type="cofactor">
    <cofactor evidence="2">
        <name>heme</name>
        <dbReference type="ChEBI" id="CHEBI:30413"/>
    </cofactor>
</comment>
<dbReference type="GO" id="GO:0050418">
    <property type="term" value="F:hydroxylamine reductase activity"/>
    <property type="evidence" value="ECO:0007669"/>
    <property type="project" value="UniProtKB-EC"/>
</dbReference>
<keyword evidence="6" id="KW-0813">Transport</keyword>
<evidence type="ECO:0000256" key="13">
    <source>
        <dbReference type="ARBA" id="ARBA00023004"/>
    </source>
</evidence>
<dbReference type="PROSITE" id="PS51007">
    <property type="entry name" value="CYTC"/>
    <property type="match status" value="1"/>
</dbReference>
<comment type="cofactor">
    <cofactor evidence="1">
        <name>heme c</name>
        <dbReference type="ChEBI" id="CHEBI:61717"/>
    </cofactor>
</comment>
<comment type="subunit">
    <text evidence="4">Homodimer.</text>
</comment>
<accession>A0A850LFK4</accession>
<dbReference type="EC" id="1.7.2.1" evidence="5"/>
<dbReference type="EMBL" id="JABXIY010000020">
    <property type="protein sequence ID" value="NVK96826.1"/>
    <property type="molecule type" value="Genomic_DNA"/>
</dbReference>
<comment type="subcellular location">
    <subcellularLocation>
        <location evidence="3">Periplasm</location>
    </subcellularLocation>
</comment>
<protein>
    <recommendedName>
        <fullName evidence="17">Nitrite reductase</fullName>
        <ecNumber evidence="5">1.7.2.1</ecNumber>
        <ecNumber evidence="16">1.7.99.1</ecNumber>
    </recommendedName>
    <alternativeName>
        <fullName evidence="19">Cytochrome cd1</fullName>
    </alternativeName>
    <alternativeName>
        <fullName evidence="20">Cytochrome oxidase</fullName>
    </alternativeName>
    <alternativeName>
        <fullName evidence="18">Hydroxylamine reductase</fullName>
    </alternativeName>
</protein>
<dbReference type="InterPro" id="IPR006311">
    <property type="entry name" value="TAT_signal"/>
</dbReference>
<comment type="catalytic activity">
    <reaction evidence="15">
        <text>A + NH4(+) + H2O = hydroxylamine + AH2 + H(+)</text>
        <dbReference type="Rhea" id="RHEA:22052"/>
        <dbReference type="ChEBI" id="CHEBI:13193"/>
        <dbReference type="ChEBI" id="CHEBI:15377"/>
        <dbReference type="ChEBI" id="CHEBI:15378"/>
        <dbReference type="ChEBI" id="CHEBI:15429"/>
        <dbReference type="ChEBI" id="CHEBI:17499"/>
        <dbReference type="ChEBI" id="CHEBI:28938"/>
        <dbReference type="EC" id="1.7.99.1"/>
    </reaction>
</comment>
<dbReference type="RefSeq" id="WP_044029534.1">
    <property type="nucleotide sequence ID" value="NZ_JABXIY010000020.1"/>
</dbReference>
<evidence type="ECO:0000256" key="15">
    <source>
        <dbReference type="ARBA" id="ARBA00051350"/>
    </source>
</evidence>
<organism evidence="24 25">
    <name type="scientific">Ruegeria pomeroyi</name>
    <dbReference type="NCBI Taxonomy" id="89184"/>
    <lineage>
        <taxon>Bacteria</taxon>
        <taxon>Pseudomonadati</taxon>
        <taxon>Pseudomonadota</taxon>
        <taxon>Alphaproteobacteria</taxon>
        <taxon>Rhodobacterales</taxon>
        <taxon>Roseobacteraceae</taxon>
        <taxon>Ruegeria</taxon>
    </lineage>
</organism>
<dbReference type="CDD" id="cd20779">
    <property type="entry name" value="8prop_hemeD1_NirS"/>
    <property type="match status" value="1"/>
</dbReference>
<evidence type="ECO:0000256" key="20">
    <source>
        <dbReference type="ARBA" id="ARBA00080115"/>
    </source>
</evidence>
<dbReference type="InterPro" id="IPR011048">
    <property type="entry name" value="Haem_d1_sf"/>
</dbReference>
<dbReference type="FunFam" id="1.10.760.10:FF:000027">
    <property type="entry name" value="Nitrite reductase"/>
    <property type="match status" value="1"/>
</dbReference>
<dbReference type="GO" id="GO:0046872">
    <property type="term" value="F:metal ion binding"/>
    <property type="evidence" value="ECO:0007669"/>
    <property type="project" value="UniProtKB-KW"/>
</dbReference>
<dbReference type="GO" id="GO:0020037">
    <property type="term" value="F:heme binding"/>
    <property type="evidence" value="ECO:0007669"/>
    <property type="project" value="InterPro"/>
</dbReference>
<dbReference type="GO" id="GO:0050421">
    <property type="term" value="F:nitrite reductase (NO-forming) activity"/>
    <property type="evidence" value="ECO:0007669"/>
    <property type="project" value="UniProtKB-EC"/>
</dbReference>
<evidence type="ECO:0000256" key="18">
    <source>
        <dbReference type="ARBA" id="ARBA00075012"/>
    </source>
</evidence>
<gene>
    <name evidence="24" type="ORF">HW564_07850</name>
</gene>
<dbReference type="SUPFAM" id="SSF51004">
    <property type="entry name" value="C-terminal (heme d1) domain of cytochrome cd1-nitrite reductase"/>
    <property type="match status" value="1"/>
</dbReference>
<evidence type="ECO:0000256" key="2">
    <source>
        <dbReference type="ARBA" id="ARBA00001971"/>
    </source>
</evidence>
<keyword evidence="13 21" id="KW-0408">Iron</keyword>
<dbReference type="Gene3D" id="1.10.760.10">
    <property type="entry name" value="Cytochrome c-like domain"/>
    <property type="match status" value="1"/>
</dbReference>
<proteinExistence type="predicted"/>
<keyword evidence="7 21" id="KW-0349">Heme</keyword>
<evidence type="ECO:0000256" key="3">
    <source>
        <dbReference type="ARBA" id="ARBA00004418"/>
    </source>
</evidence>
<dbReference type="Pfam" id="PF02239">
    <property type="entry name" value="Cytochrom_D1"/>
    <property type="match status" value="1"/>
</dbReference>
<dbReference type="InterPro" id="IPR003143">
    <property type="entry name" value="Cyt_cd1_C_sf"/>
</dbReference>
<sequence>MKPTPAIRRTLLLTSAAMALGLAAPMVAAQDSHGSDAGAAYQPSMTTLGALNLEIPGRREGDPVMTQEEYNIGNKIYFERCAGCHGVLRKGATGKPLTTDITRDVGYEYLRDFITYGSPAGMPNWGTSGEMSEEEIDIMARYILLDPASPPEFGMAEMRETWKVLVAPADRPTEKMNDIDIDNLFSVTLRDSGQVALIDGASYKIHAVIDTGYAVHISRISASGRYLFVIGRDALVNMIDLWMETPATVAQIKVGSEARSIETSKFKGFEDMYAIAGSYWPPQYVIMDGDTLEPLKIKSTRGMVYDDQSYHPEPRVASIVASHFNPEFIVNVKETGKILMIDYSDIKNLKVTEIEAERFLHDGGFDSSKRYFLVAANARGKVAVVDTKDSTLTALVETGGQTPHPGRGANLMHPTYGPVWATSHLGDETVALIGTDPEGHPDNAWKVVQTLYAQGGGSLFVKSHPTSEHLYVDAPLNPDAEISGSVAVFKLGDLAQEEPEYTVLPIVEWAEIGEGQPRVVQGEFNQEGNEIWFSVWNAKDLESAIVVVDDKTLELKAVIKDPRLITPTGKFNVYNTRADVY</sequence>
<dbReference type="AlphaFoldDB" id="A0A850LFK4"/>
<feature type="signal peptide" evidence="22">
    <location>
        <begin position="1"/>
        <end position="28"/>
    </location>
</feature>
<evidence type="ECO:0000256" key="21">
    <source>
        <dbReference type="PROSITE-ProRule" id="PRU00433"/>
    </source>
</evidence>
<name>A0A850LFK4_9RHOB</name>
<dbReference type="EC" id="1.7.99.1" evidence="16"/>
<evidence type="ECO:0000256" key="17">
    <source>
        <dbReference type="ARBA" id="ARBA00071688"/>
    </source>
</evidence>
<dbReference type="PROSITE" id="PS51318">
    <property type="entry name" value="TAT"/>
    <property type="match status" value="1"/>
</dbReference>
<dbReference type="Gene3D" id="2.140.10.20">
    <property type="entry name" value="C-terminal (heme d1) domain of cytochrome cd1-nitrite reductase"/>
    <property type="match status" value="1"/>
</dbReference>
<evidence type="ECO:0000256" key="4">
    <source>
        <dbReference type="ARBA" id="ARBA00011738"/>
    </source>
</evidence>
<comment type="catalytic activity">
    <reaction evidence="14">
        <text>nitric oxide + Fe(III)-[cytochrome c] + H2O = Fe(II)-[cytochrome c] + nitrite + 2 H(+)</text>
        <dbReference type="Rhea" id="RHEA:15233"/>
        <dbReference type="Rhea" id="RHEA-COMP:10350"/>
        <dbReference type="Rhea" id="RHEA-COMP:14399"/>
        <dbReference type="ChEBI" id="CHEBI:15377"/>
        <dbReference type="ChEBI" id="CHEBI:15378"/>
        <dbReference type="ChEBI" id="CHEBI:16301"/>
        <dbReference type="ChEBI" id="CHEBI:16480"/>
        <dbReference type="ChEBI" id="CHEBI:29033"/>
        <dbReference type="ChEBI" id="CHEBI:29034"/>
        <dbReference type="EC" id="1.7.2.1"/>
    </reaction>
</comment>
<comment type="caution">
    <text evidence="24">The sequence shown here is derived from an EMBL/GenBank/DDBJ whole genome shotgun (WGS) entry which is preliminary data.</text>
</comment>
<evidence type="ECO:0000256" key="7">
    <source>
        <dbReference type="ARBA" id="ARBA00022617"/>
    </source>
</evidence>
<dbReference type="FunFam" id="2.140.10.20:FF:000001">
    <property type="entry name" value="Nitrite reductase NirS"/>
    <property type="match status" value="1"/>
</dbReference>
<evidence type="ECO:0000256" key="5">
    <source>
        <dbReference type="ARBA" id="ARBA00011882"/>
    </source>
</evidence>
<dbReference type="Pfam" id="PF13442">
    <property type="entry name" value="Cytochrome_CBB3"/>
    <property type="match status" value="1"/>
</dbReference>
<dbReference type="InterPro" id="IPR036909">
    <property type="entry name" value="Cyt_c-like_dom_sf"/>
</dbReference>
<evidence type="ECO:0000256" key="8">
    <source>
        <dbReference type="ARBA" id="ARBA00022723"/>
    </source>
</evidence>
<dbReference type="GO" id="GO:0009055">
    <property type="term" value="F:electron transfer activity"/>
    <property type="evidence" value="ECO:0007669"/>
    <property type="project" value="InterPro"/>
</dbReference>
<evidence type="ECO:0000256" key="14">
    <source>
        <dbReference type="ARBA" id="ARBA00049340"/>
    </source>
</evidence>
<evidence type="ECO:0000256" key="11">
    <source>
        <dbReference type="ARBA" id="ARBA00022982"/>
    </source>
</evidence>
<dbReference type="InterPro" id="IPR009056">
    <property type="entry name" value="Cyt_c-like_dom"/>
</dbReference>
<keyword evidence="10" id="KW-0574">Periplasm</keyword>
<evidence type="ECO:0000256" key="22">
    <source>
        <dbReference type="SAM" id="SignalP"/>
    </source>
</evidence>
<dbReference type="Proteomes" id="UP000565723">
    <property type="component" value="Unassembled WGS sequence"/>
</dbReference>
<feature type="chain" id="PRO_5032762147" description="Nitrite reductase" evidence="22">
    <location>
        <begin position="29"/>
        <end position="581"/>
    </location>
</feature>
<evidence type="ECO:0000256" key="10">
    <source>
        <dbReference type="ARBA" id="ARBA00022764"/>
    </source>
</evidence>
<evidence type="ECO:0000259" key="23">
    <source>
        <dbReference type="PROSITE" id="PS51007"/>
    </source>
</evidence>
<evidence type="ECO:0000313" key="24">
    <source>
        <dbReference type="EMBL" id="NVK96826.1"/>
    </source>
</evidence>
<keyword evidence="8 21" id="KW-0479">Metal-binding</keyword>
<reference evidence="24 25" key="1">
    <citation type="journal article" date="2020" name="Proc. Natl. Acad. Sci. U.S.A.">
        <title>Ecological drivers of bacterial community assembly in synthetic phycospheres.</title>
        <authorList>
            <person name="Fu H."/>
            <person name="Uchimiya M."/>
            <person name="Gore J."/>
            <person name="Moran M.A."/>
        </authorList>
    </citation>
    <scope>NUCLEOTIDE SEQUENCE [LARGE SCALE GENOMIC DNA]</scope>
    <source>
        <strain evidence="24">HF-Din03</strain>
    </source>
</reference>
<evidence type="ECO:0000256" key="19">
    <source>
        <dbReference type="ARBA" id="ARBA00077813"/>
    </source>
</evidence>
<dbReference type="GO" id="GO:0042597">
    <property type="term" value="C:periplasmic space"/>
    <property type="evidence" value="ECO:0007669"/>
    <property type="project" value="UniProtKB-SubCell"/>
</dbReference>
<evidence type="ECO:0000256" key="6">
    <source>
        <dbReference type="ARBA" id="ARBA00022448"/>
    </source>
</evidence>
<dbReference type="SUPFAM" id="SSF46626">
    <property type="entry name" value="Cytochrome c"/>
    <property type="match status" value="1"/>
</dbReference>
<keyword evidence="9 22" id="KW-0732">Signal</keyword>
<keyword evidence="12" id="KW-0560">Oxidoreductase</keyword>
<evidence type="ECO:0000256" key="12">
    <source>
        <dbReference type="ARBA" id="ARBA00023002"/>
    </source>
</evidence>
<evidence type="ECO:0000313" key="25">
    <source>
        <dbReference type="Proteomes" id="UP000565723"/>
    </source>
</evidence>